<feature type="signal peptide" evidence="1">
    <location>
        <begin position="1"/>
        <end position="27"/>
    </location>
</feature>
<evidence type="ECO:0000256" key="1">
    <source>
        <dbReference type="SAM" id="SignalP"/>
    </source>
</evidence>
<reference evidence="2 3" key="1">
    <citation type="submission" date="2019-09" db="EMBL/GenBank/DDBJ databases">
        <title>FDA dAtabase for Regulatory Grade micrObial Sequences (FDA-ARGOS): Supporting development and validation of Infectious Disease Dx tests.</title>
        <authorList>
            <person name="Sciortino C."/>
            <person name="Tallon L."/>
            <person name="Sadzewicz L."/>
            <person name="Vavikolanu K."/>
            <person name="Mehta A."/>
            <person name="Aluvathingal J."/>
            <person name="Nadendla S."/>
            <person name="Nandy P."/>
            <person name="Geyer C."/>
            <person name="Yan Y."/>
            <person name="Sichtig H."/>
        </authorList>
    </citation>
    <scope>NUCLEOTIDE SEQUENCE [LARGE SCALE GENOMIC DNA]</scope>
    <source>
        <strain evidence="2 3">FDAARGOS_643</strain>
        <plasmid evidence="2 3">unnamed1</plasmid>
    </source>
</reference>
<protein>
    <submittedName>
        <fullName evidence="2">Transporter substrate-binding protein</fullName>
    </submittedName>
</protein>
<keyword evidence="1" id="KW-0732">Signal</keyword>
<accession>A0A5P2QKS6</accession>
<name>A0A5P2QKS6_9RHOB</name>
<feature type="chain" id="PRO_5024854469" evidence="1">
    <location>
        <begin position="28"/>
        <end position="406"/>
    </location>
</feature>
<sequence length="406" mass="43690">MILNRRRLLQTSVAALAAPLIARPAFAATNIPVASIFDLSGGLEIYGQPIDACLDLAISEINAAGGLLGQQVEVTKYDPQSSIQLYTQYATEAATAQQAAAVFGGITSASREAIRPLLSRYQTLYFYPPLYEGGVCDRNTFLTGSTPAQTIGVLLPYAVENLGKKVYVLAADYNYGTISAKWVRDYTSKAGGEVIAEEYFPLEVTDFSATIQKIQAQKPDVIYTLLVGGNHMSFFRQWAAAGMAGQIPIISTSFGGGNEHIVLTPAESDGVYAAFGYFQEIDSAANKAFVERYHGKFGASAPYVTEHASATYNAVHHWANAVRAAGTVERMAVIEALESGIVFEGPGGPSVIDRATHHCATDVHIGRVKNHSFEILKTFADQKPADTASVCDLVANPDETRQFEIE</sequence>
<dbReference type="InterPro" id="IPR006311">
    <property type="entry name" value="TAT_signal"/>
</dbReference>
<dbReference type="PANTHER" id="PTHR47628">
    <property type="match status" value="1"/>
</dbReference>
<geneLocation type="plasmid" evidence="2">
    <name>unnamed1</name>
</geneLocation>
<dbReference type="InterPro" id="IPR028082">
    <property type="entry name" value="Peripla_BP_I"/>
</dbReference>
<evidence type="ECO:0000313" key="3">
    <source>
        <dbReference type="Proteomes" id="UP000324507"/>
    </source>
</evidence>
<proteinExistence type="predicted"/>
<dbReference type="EMBL" id="CP044078">
    <property type="protein sequence ID" value="QEU06557.1"/>
    <property type="molecule type" value="Genomic_DNA"/>
</dbReference>
<dbReference type="CDD" id="cd06356">
    <property type="entry name" value="PBP1_amide_urea_BP-like"/>
    <property type="match status" value="1"/>
</dbReference>
<dbReference type="Proteomes" id="UP000324507">
    <property type="component" value="Plasmid unnamed1"/>
</dbReference>
<evidence type="ECO:0000313" key="2">
    <source>
        <dbReference type="EMBL" id="QEU06557.1"/>
    </source>
</evidence>
<dbReference type="SUPFAM" id="SSF53822">
    <property type="entry name" value="Periplasmic binding protein-like I"/>
    <property type="match status" value="1"/>
</dbReference>
<dbReference type="PROSITE" id="PS51318">
    <property type="entry name" value="TAT"/>
    <property type="match status" value="1"/>
</dbReference>
<dbReference type="AlphaFoldDB" id="A0A5P2QKS6"/>
<keyword evidence="2" id="KW-0614">Plasmid</keyword>
<dbReference type="Pfam" id="PF13433">
    <property type="entry name" value="Peripla_BP_5"/>
    <property type="match status" value="1"/>
</dbReference>
<organism evidence="2 3">
    <name type="scientific">Paracoccus yeei</name>
    <dbReference type="NCBI Taxonomy" id="147645"/>
    <lineage>
        <taxon>Bacteria</taxon>
        <taxon>Pseudomonadati</taxon>
        <taxon>Pseudomonadota</taxon>
        <taxon>Alphaproteobacteria</taxon>
        <taxon>Rhodobacterales</taxon>
        <taxon>Paracoccaceae</taxon>
        <taxon>Paracoccus</taxon>
    </lineage>
</organism>
<dbReference type="RefSeq" id="WP_150349233.1">
    <property type="nucleotide sequence ID" value="NZ_CP044078.1"/>
</dbReference>
<gene>
    <name evidence="2" type="ORF">FOB51_00325</name>
</gene>
<dbReference type="Gene3D" id="3.40.50.2300">
    <property type="match status" value="2"/>
</dbReference>
<dbReference type="PANTHER" id="PTHR47628:SF1">
    <property type="entry name" value="ALIPHATIC AMIDASE EXPRESSION-REGULATING PROTEIN"/>
    <property type="match status" value="1"/>
</dbReference>